<accession>A0A1C3N7W6</accession>
<dbReference type="RefSeq" id="WP_157741686.1">
    <property type="nucleotide sequence ID" value="NZ_JBHRWG010000004.1"/>
</dbReference>
<evidence type="ECO:0000256" key="1">
    <source>
        <dbReference type="SAM" id="MobiDB-lite"/>
    </source>
</evidence>
<dbReference type="EMBL" id="LT598496">
    <property type="protein sequence ID" value="SBV28658.1"/>
    <property type="molecule type" value="Genomic_DNA"/>
</dbReference>
<sequence>MTTYRRRGHWRRSPGGGRHWVETHSVTRSGASRPTRQTYGSPHRPTVAARPRLPRPPRSFSERWLRPNARCPVCGASVFYYSNEHGSRVFFDEVGPPWPKHPCTDNSAYRERSPISPGRSAPARYGFLRGRSLVQRSAFLDATANNGLTWVGLSYRVNAWTPYALLKRELVDGVTRLTLQRLYTIQPATVWTVAAEVPLAVGEVVFVQAGQLSYFDHDRGEVVTMPVEHVGTEKVSGMRERLRGLWTRLSR</sequence>
<feature type="compositionally biased region" description="Basic residues" evidence="1">
    <location>
        <begin position="1"/>
        <end position="12"/>
    </location>
</feature>
<reference evidence="3" key="1">
    <citation type="submission" date="2016-06" db="EMBL/GenBank/DDBJ databases">
        <authorList>
            <person name="Varghese N."/>
        </authorList>
    </citation>
    <scope>NUCLEOTIDE SEQUENCE [LARGE SCALE GENOMIC DNA]</scope>
    <source>
        <strain evidence="3">DSM 45344</strain>
    </source>
</reference>
<protein>
    <submittedName>
        <fullName evidence="2">Uncharacterized protein</fullName>
    </submittedName>
</protein>
<evidence type="ECO:0000313" key="2">
    <source>
        <dbReference type="EMBL" id="SBV28658.1"/>
    </source>
</evidence>
<name>A0A1C3N7W6_9ACTN</name>
<dbReference type="AlphaFoldDB" id="A0A1C3N7W6"/>
<evidence type="ECO:0000313" key="3">
    <source>
        <dbReference type="Proteomes" id="UP000199393"/>
    </source>
</evidence>
<feature type="compositionally biased region" description="Polar residues" evidence="1">
    <location>
        <begin position="24"/>
        <end position="40"/>
    </location>
</feature>
<dbReference type="Proteomes" id="UP000199393">
    <property type="component" value="Chromosome I"/>
</dbReference>
<organism evidence="2 3">
    <name type="scientific">Micromonospora krabiensis</name>
    <dbReference type="NCBI Taxonomy" id="307121"/>
    <lineage>
        <taxon>Bacteria</taxon>
        <taxon>Bacillati</taxon>
        <taxon>Actinomycetota</taxon>
        <taxon>Actinomycetes</taxon>
        <taxon>Micromonosporales</taxon>
        <taxon>Micromonosporaceae</taxon>
        <taxon>Micromonospora</taxon>
    </lineage>
</organism>
<keyword evidence="3" id="KW-1185">Reference proteome</keyword>
<gene>
    <name evidence="2" type="ORF">GA0070620_4209</name>
</gene>
<dbReference type="OrthoDB" id="7065440at2"/>
<feature type="region of interest" description="Disordered" evidence="1">
    <location>
        <begin position="1"/>
        <end position="59"/>
    </location>
</feature>
<proteinExistence type="predicted"/>